<dbReference type="EMBL" id="RDSM01000002">
    <property type="protein sequence ID" value="RXH55948.1"/>
    <property type="molecule type" value="Genomic_DNA"/>
</dbReference>
<evidence type="ECO:0000313" key="9">
    <source>
        <dbReference type="EMBL" id="RXH55948.1"/>
    </source>
</evidence>
<protein>
    <recommendedName>
        <fullName evidence="8">Class III cytochrome C domain-containing protein</fullName>
    </recommendedName>
</protein>
<keyword evidence="6" id="KW-0408">Iron</keyword>
<accession>A0A4Q0T1U7</accession>
<dbReference type="SUPFAM" id="SSF48695">
    <property type="entry name" value="Multiheme cytochromes"/>
    <property type="match status" value="1"/>
</dbReference>
<keyword evidence="7" id="KW-0472">Membrane</keyword>
<comment type="caution">
    <text evidence="9">The sequence shown here is derived from an EMBL/GenBank/DDBJ whole genome shotgun (WGS) entry which is preliminary data.</text>
</comment>
<dbReference type="GO" id="GO:0009055">
    <property type="term" value="F:electron transfer activity"/>
    <property type="evidence" value="ECO:0007669"/>
    <property type="project" value="InterPro"/>
</dbReference>
<feature type="transmembrane region" description="Helical" evidence="7">
    <location>
        <begin position="31"/>
        <end position="50"/>
    </location>
</feature>
<keyword evidence="4" id="KW-0732">Signal</keyword>
<keyword evidence="2" id="KW-0349">Heme</keyword>
<keyword evidence="3" id="KW-0479">Metal-binding</keyword>
<dbReference type="GO" id="GO:0046872">
    <property type="term" value="F:metal ion binding"/>
    <property type="evidence" value="ECO:0007669"/>
    <property type="project" value="UniProtKB-KW"/>
</dbReference>
<reference evidence="9 10" key="1">
    <citation type="submission" date="2018-11" db="EMBL/GenBank/DDBJ databases">
        <authorList>
            <person name="Mardanov A.V."/>
            <person name="Ravin N.V."/>
            <person name="Dedysh S.N."/>
        </authorList>
    </citation>
    <scope>NUCLEOTIDE SEQUENCE [LARGE SCALE GENOMIC DNA]</scope>
    <source>
        <strain evidence="9 10">AF10</strain>
    </source>
</reference>
<evidence type="ECO:0000256" key="2">
    <source>
        <dbReference type="ARBA" id="ARBA00022617"/>
    </source>
</evidence>
<evidence type="ECO:0000256" key="4">
    <source>
        <dbReference type="ARBA" id="ARBA00022729"/>
    </source>
</evidence>
<evidence type="ECO:0000259" key="8">
    <source>
        <dbReference type="Pfam" id="PF02085"/>
    </source>
</evidence>
<evidence type="ECO:0000256" key="7">
    <source>
        <dbReference type="SAM" id="Phobius"/>
    </source>
</evidence>
<evidence type="ECO:0000256" key="1">
    <source>
        <dbReference type="ARBA" id="ARBA00022448"/>
    </source>
</evidence>
<dbReference type="Pfam" id="PF02085">
    <property type="entry name" value="Cytochrom_CIII"/>
    <property type="match status" value="1"/>
</dbReference>
<reference evidence="10" key="2">
    <citation type="submission" date="2019-02" db="EMBL/GenBank/DDBJ databases">
        <title>Granulicella sibirica sp. nov., a psychrotolerant acidobacterium isolated from an organic soil layer in forested tundra, West Siberia.</title>
        <authorList>
            <person name="Oshkin I.Y."/>
            <person name="Kulichevskaya I.S."/>
            <person name="Rijpstra W.I.C."/>
            <person name="Sinninghe Damste J.S."/>
            <person name="Rakitin A.L."/>
            <person name="Ravin N.V."/>
            <person name="Dedysh S.N."/>
        </authorList>
    </citation>
    <scope>NUCLEOTIDE SEQUENCE [LARGE SCALE GENOMIC DNA]</scope>
    <source>
        <strain evidence="10">AF10</strain>
    </source>
</reference>
<keyword evidence="10" id="KW-1185">Reference proteome</keyword>
<feature type="domain" description="Class III cytochrome C" evidence="8">
    <location>
        <begin position="330"/>
        <end position="406"/>
    </location>
</feature>
<dbReference type="Proteomes" id="UP000289437">
    <property type="component" value="Unassembled WGS sequence"/>
</dbReference>
<evidence type="ECO:0000256" key="6">
    <source>
        <dbReference type="ARBA" id="ARBA00023004"/>
    </source>
</evidence>
<organism evidence="9 10">
    <name type="scientific">Granulicella sibirica</name>
    <dbReference type="NCBI Taxonomy" id="2479048"/>
    <lineage>
        <taxon>Bacteria</taxon>
        <taxon>Pseudomonadati</taxon>
        <taxon>Acidobacteriota</taxon>
        <taxon>Terriglobia</taxon>
        <taxon>Terriglobales</taxon>
        <taxon>Acidobacteriaceae</taxon>
        <taxon>Granulicella</taxon>
    </lineage>
</organism>
<keyword evidence="5" id="KW-0249">Electron transport</keyword>
<dbReference type="PANTHER" id="PTHR35038:SF8">
    <property type="entry name" value="C-TYPE POLYHEME CYTOCHROME OMCC"/>
    <property type="match status" value="1"/>
</dbReference>
<evidence type="ECO:0000313" key="10">
    <source>
        <dbReference type="Proteomes" id="UP000289437"/>
    </source>
</evidence>
<name>A0A4Q0T1U7_9BACT</name>
<dbReference type="InterPro" id="IPR036280">
    <property type="entry name" value="Multihaem_cyt_sf"/>
</dbReference>
<dbReference type="InterPro" id="IPR051829">
    <property type="entry name" value="Multiheme_Cytochr_ET"/>
</dbReference>
<keyword evidence="1" id="KW-0813">Transport</keyword>
<dbReference type="GO" id="GO:0020037">
    <property type="term" value="F:heme binding"/>
    <property type="evidence" value="ECO:0007669"/>
    <property type="project" value="InterPro"/>
</dbReference>
<gene>
    <name evidence="9" type="ORF">GRAN_2805</name>
</gene>
<dbReference type="AlphaFoldDB" id="A0A4Q0T1U7"/>
<dbReference type="OrthoDB" id="9780421at2"/>
<dbReference type="Gene3D" id="3.90.10.10">
    <property type="entry name" value="Cytochrome C3"/>
    <property type="match status" value="1"/>
</dbReference>
<keyword evidence="7" id="KW-0812">Transmembrane</keyword>
<keyword evidence="7" id="KW-1133">Transmembrane helix</keyword>
<dbReference type="RefSeq" id="WP_128913504.1">
    <property type="nucleotide sequence ID" value="NZ_RDSM01000002.1"/>
</dbReference>
<evidence type="ECO:0000256" key="5">
    <source>
        <dbReference type="ARBA" id="ARBA00022982"/>
    </source>
</evidence>
<dbReference type="PANTHER" id="PTHR35038">
    <property type="entry name" value="DISSIMILATORY SULFITE REDUCTASE SIRA"/>
    <property type="match status" value="1"/>
</dbReference>
<proteinExistence type="predicted"/>
<sequence>MAIRKRTTKSVAKRHDLDYFKKGSPIRLWQWYLAAGALVLAVLWVSISGFRSANAFSAGPISNSHAVFGQKCEVCHIPVVSGAGWVPVIGNRRHVPDSACQSCHQSGPHHADLTKVTQPCSSCHIEHVGSMHLAASPNKGCTQCHANLEVSKGIPSVAAHIDSFTKGHPDFRPLRLASMEVKEAAFGLKFNHADHLKQGLSGPPGKGPVTLKCASCHQIEDAKGRDTAHSGIMAPVSFENSCRSCHSLEFDKATAEQAPHTTSAEALAFVRTKEAILHPNDGEALNKAETILFREKCALCHTVAGVEMFPHMTNAVFPTPAVTPSKQPDRFFSAALFSHTAHSAVQCEECHADALKSTSGKDLLLPKIATCQRCHDGESHPQGPVLSTGHAESGCYLCHEYHEVKPHQVAVAQGDEKQNPAFRIDQLLPSH</sequence>
<evidence type="ECO:0000256" key="3">
    <source>
        <dbReference type="ARBA" id="ARBA00022723"/>
    </source>
</evidence>
<dbReference type="InterPro" id="IPR020942">
    <property type="entry name" value="Cyt_c_III_dom"/>
</dbReference>